<reference evidence="1 2" key="1">
    <citation type="submission" date="2024-06" db="EMBL/GenBank/DDBJ databases">
        <title>A chromosome level genome sequence of Diviner's sage (Salvia divinorum).</title>
        <authorList>
            <person name="Ford S.A."/>
            <person name="Ro D.-K."/>
            <person name="Ness R.W."/>
            <person name="Phillips M.A."/>
        </authorList>
    </citation>
    <scope>NUCLEOTIDE SEQUENCE [LARGE SCALE GENOMIC DNA]</scope>
    <source>
        <strain evidence="1">SAF-2024a</strain>
        <tissue evidence="1">Leaf</tissue>
    </source>
</reference>
<name>A0ABD1GB67_SALDI</name>
<dbReference type="AlphaFoldDB" id="A0ABD1GB67"/>
<organism evidence="1 2">
    <name type="scientific">Salvia divinorum</name>
    <name type="common">Maria pastora</name>
    <name type="synonym">Diviner's sage</name>
    <dbReference type="NCBI Taxonomy" id="28513"/>
    <lineage>
        <taxon>Eukaryota</taxon>
        <taxon>Viridiplantae</taxon>
        <taxon>Streptophyta</taxon>
        <taxon>Embryophyta</taxon>
        <taxon>Tracheophyta</taxon>
        <taxon>Spermatophyta</taxon>
        <taxon>Magnoliopsida</taxon>
        <taxon>eudicotyledons</taxon>
        <taxon>Gunneridae</taxon>
        <taxon>Pentapetalae</taxon>
        <taxon>asterids</taxon>
        <taxon>lamiids</taxon>
        <taxon>Lamiales</taxon>
        <taxon>Lamiaceae</taxon>
        <taxon>Nepetoideae</taxon>
        <taxon>Mentheae</taxon>
        <taxon>Salviinae</taxon>
        <taxon>Salvia</taxon>
        <taxon>Salvia subgen. Calosphace</taxon>
    </lineage>
</organism>
<protein>
    <submittedName>
        <fullName evidence="1">Uncharacterized protein</fullName>
    </submittedName>
</protein>
<sequence>MKKNYNSLQNILSLNGIGFNAHGDYKIECSDEQWEQIVKVDSNTKFMRNKPWPHWYKWQVIFGKERANGGTSEDMLDASYRQNVHNQSINPGKGKDYHGTWKRFSQ</sequence>
<evidence type="ECO:0000313" key="2">
    <source>
        <dbReference type="Proteomes" id="UP001567538"/>
    </source>
</evidence>
<gene>
    <name evidence="1" type="ORF">AAHA92_25258</name>
</gene>
<accession>A0ABD1GB67</accession>
<dbReference type="Proteomes" id="UP001567538">
    <property type="component" value="Unassembled WGS sequence"/>
</dbReference>
<comment type="caution">
    <text evidence="1">The sequence shown here is derived from an EMBL/GenBank/DDBJ whole genome shotgun (WGS) entry which is preliminary data.</text>
</comment>
<evidence type="ECO:0000313" key="1">
    <source>
        <dbReference type="EMBL" id="KAL1540980.1"/>
    </source>
</evidence>
<proteinExistence type="predicted"/>
<dbReference type="EMBL" id="JBEAFC010000009">
    <property type="protein sequence ID" value="KAL1540980.1"/>
    <property type="molecule type" value="Genomic_DNA"/>
</dbReference>
<keyword evidence="2" id="KW-1185">Reference proteome</keyword>